<evidence type="ECO:0000256" key="5">
    <source>
        <dbReference type="SAM" id="Phobius"/>
    </source>
</evidence>
<dbReference type="AlphaFoldDB" id="A0A504UWR0"/>
<evidence type="ECO:0000313" key="6">
    <source>
        <dbReference type="EMBL" id="TPP11201.1"/>
    </source>
</evidence>
<dbReference type="EMBL" id="VFYP01000001">
    <property type="protein sequence ID" value="TPP11201.1"/>
    <property type="molecule type" value="Genomic_DNA"/>
</dbReference>
<dbReference type="RefSeq" id="WP_140827719.1">
    <property type="nucleotide sequence ID" value="NZ_VFYP01000001.1"/>
</dbReference>
<evidence type="ECO:0000256" key="1">
    <source>
        <dbReference type="ARBA" id="ARBA00004127"/>
    </source>
</evidence>
<evidence type="ECO:0000256" key="3">
    <source>
        <dbReference type="ARBA" id="ARBA00022989"/>
    </source>
</evidence>
<dbReference type="Pfam" id="PF04191">
    <property type="entry name" value="PEMT"/>
    <property type="match status" value="1"/>
</dbReference>
<keyword evidence="6" id="KW-0489">Methyltransferase</keyword>
<dbReference type="Proteomes" id="UP000316429">
    <property type="component" value="Unassembled WGS sequence"/>
</dbReference>
<dbReference type="GO" id="GO:0008168">
    <property type="term" value="F:methyltransferase activity"/>
    <property type="evidence" value="ECO:0007669"/>
    <property type="project" value="UniProtKB-KW"/>
</dbReference>
<dbReference type="InterPro" id="IPR007318">
    <property type="entry name" value="Phopholipid_MeTrfase"/>
</dbReference>
<proteinExistence type="predicted"/>
<keyword evidence="3 5" id="KW-1133">Transmembrane helix</keyword>
<name>A0A504UWR0_9HYPH</name>
<dbReference type="OrthoDB" id="9811969at2"/>
<organism evidence="6 7">
    <name type="scientific">Rhizobium glycinendophyticum</name>
    <dbReference type="NCBI Taxonomy" id="2589807"/>
    <lineage>
        <taxon>Bacteria</taxon>
        <taxon>Pseudomonadati</taxon>
        <taxon>Pseudomonadota</taxon>
        <taxon>Alphaproteobacteria</taxon>
        <taxon>Hyphomicrobiales</taxon>
        <taxon>Rhizobiaceae</taxon>
        <taxon>Rhizobium/Agrobacterium group</taxon>
        <taxon>Rhizobium</taxon>
    </lineage>
</organism>
<comment type="caution">
    <text evidence="6">The sequence shown here is derived from an EMBL/GenBank/DDBJ whole genome shotgun (WGS) entry which is preliminary data.</text>
</comment>
<feature type="transmembrane region" description="Helical" evidence="5">
    <location>
        <begin position="16"/>
        <end position="37"/>
    </location>
</feature>
<feature type="transmembrane region" description="Helical" evidence="5">
    <location>
        <begin position="43"/>
        <end position="63"/>
    </location>
</feature>
<dbReference type="Gene3D" id="1.20.120.1630">
    <property type="match status" value="1"/>
</dbReference>
<feature type="transmembrane region" description="Helical" evidence="5">
    <location>
        <begin position="97"/>
        <end position="125"/>
    </location>
</feature>
<keyword evidence="6" id="KW-0808">Transferase</keyword>
<reference evidence="6 7" key="1">
    <citation type="submission" date="2019-06" db="EMBL/GenBank/DDBJ databases">
        <title>Rhizobium sp. CL12 isolated from roots of soybean.</title>
        <authorList>
            <person name="Wang C."/>
        </authorList>
    </citation>
    <scope>NUCLEOTIDE SEQUENCE [LARGE SCALE GENOMIC DNA]</scope>
    <source>
        <strain evidence="6 7">CL12</strain>
    </source>
</reference>
<protein>
    <submittedName>
        <fullName evidence="6">Isoprenylcysteine carboxylmethyltransferase family protein</fullName>
    </submittedName>
</protein>
<comment type="subcellular location">
    <subcellularLocation>
        <location evidence="1">Endomembrane system</location>
        <topology evidence="1">Multi-pass membrane protein</topology>
    </subcellularLocation>
</comment>
<keyword evidence="7" id="KW-1185">Reference proteome</keyword>
<evidence type="ECO:0000256" key="4">
    <source>
        <dbReference type="ARBA" id="ARBA00023136"/>
    </source>
</evidence>
<gene>
    <name evidence="6" type="ORF">FJQ55_10395</name>
</gene>
<evidence type="ECO:0000313" key="7">
    <source>
        <dbReference type="Proteomes" id="UP000316429"/>
    </source>
</evidence>
<evidence type="ECO:0000256" key="2">
    <source>
        <dbReference type="ARBA" id="ARBA00022692"/>
    </source>
</evidence>
<keyword evidence="4 5" id="KW-0472">Membrane</keyword>
<sequence length="158" mass="17545">MNAYRAKPLRYPWPPLIYGGAVTLALAAERLVVPLPLSSPSPVLLPIAGFALALLAVSLDIWAVKTLLERQTAVLGTGCARHLVTCGPFRFTRNPIYLGYTLLTLSIGLISASAWFLPAAILAALTAQWAVIRCEEQHLEQRFGFDYECYCKRTRRWI</sequence>
<keyword evidence="2 5" id="KW-0812">Transmembrane</keyword>
<dbReference type="GO" id="GO:0012505">
    <property type="term" value="C:endomembrane system"/>
    <property type="evidence" value="ECO:0007669"/>
    <property type="project" value="UniProtKB-SubCell"/>
</dbReference>
<accession>A0A504UWR0</accession>
<dbReference type="GO" id="GO:0032259">
    <property type="term" value="P:methylation"/>
    <property type="evidence" value="ECO:0007669"/>
    <property type="project" value="UniProtKB-KW"/>
</dbReference>